<evidence type="ECO:0000313" key="2">
    <source>
        <dbReference type="EMBL" id="SIT16913.1"/>
    </source>
</evidence>
<dbReference type="OrthoDB" id="7691598at2"/>
<dbReference type="Proteomes" id="UP000186221">
    <property type="component" value="Unassembled WGS sequence"/>
</dbReference>
<feature type="region of interest" description="Disordered" evidence="1">
    <location>
        <begin position="211"/>
        <end position="234"/>
    </location>
</feature>
<accession>A0A1N7Q1Z1</accession>
<dbReference type="RefSeq" id="WP_076486110.1">
    <property type="nucleotide sequence ID" value="NZ_FTOG01000012.1"/>
</dbReference>
<dbReference type="AlphaFoldDB" id="A0A1N7Q1Z1"/>
<name>A0A1N7Q1Z1_9RHOB</name>
<reference evidence="3" key="1">
    <citation type="submission" date="2017-01" db="EMBL/GenBank/DDBJ databases">
        <authorList>
            <person name="Varghese N."/>
            <person name="Submissions S."/>
        </authorList>
    </citation>
    <scope>NUCLEOTIDE SEQUENCE [LARGE SCALE GENOMIC DNA]</scope>
    <source>
        <strain evidence="3">DSM 19945</strain>
    </source>
</reference>
<organism evidence="2 3">
    <name type="scientific">Rhodobacter aestuarii</name>
    <dbReference type="NCBI Taxonomy" id="453582"/>
    <lineage>
        <taxon>Bacteria</taxon>
        <taxon>Pseudomonadati</taxon>
        <taxon>Pseudomonadota</taxon>
        <taxon>Alphaproteobacteria</taxon>
        <taxon>Rhodobacterales</taxon>
        <taxon>Rhodobacter group</taxon>
        <taxon>Rhodobacter</taxon>
    </lineage>
</organism>
<dbReference type="EMBL" id="FTOG01000012">
    <property type="protein sequence ID" value="SIT16913.1"/>
    <property type="molecule type" value="Genomic_DNA"/>
</dbReference>
<feature type="compositionally biased region" description="Low complexity" evidence="1">
    <location>
        <begin position="223"/>
        <end position="233"/>
    </location>
</feature>
<proteinExistence type="predicted"/>
<evidence type="ECO:0000313" key="3">
    <source>
        <dbReference type="Proteomes" id="UP000186221"/>
    </source>
</evidence>
<keyword evidence="3" id="KW-1185">Reference proteome</keyword>
<sequence length="321" mass="34601">MYTLNHLADGSTELCVLKPFRVALFYDPALAATVAESLNDYESLREPILPGFEDAGEECPDEDEEVVLTFTIHAGTLEGGKATRDFGDDDGAWPIESESAPRDPVPLVKDRAAALAEVEGEGPHSEAAMPAQKVDGRKIDANKLLDAIVDSMKQDVAAEAAAEQAEAPKAEPTESDWEGAFVAIKGGAGMNDVAETLGVPMPQLRGKYGMWSRKQKKDDVPSPKDAPAATAPAENETRPFWWRQLVEMLGKLGYRDGWTAQRDLDLIEGLARGKQMAEVADDLGVEFGKAKARFIALTPDGVTIEKQAQLLQVLRARAGAA</sequence>
<evidence type="ECO:0000256" key="1">
    <source>
        <dbReference type="SAM" id="MobiDB-lite"/>
    </source>
</evidence>
<gene>
    <name evidence="2" type="ORF">SAMN05421580_11293</name>
</gene>
<protein>
    <submittedName>
        <fullName evidence="2">Uncharacterized protein</fullName>
    </submittedName>
</protein>
<dbReference type="STRING" id="453582.SAMN05421580_11293"/>